<evidence type="ECO:0000313" key="2">
    <source>
        <dbReference type="Proteomes" id="UP000276834"/>
    </source>
</evidence>
<reference evidence="1 2" key="1">
    <citation type="journal article" date="2018" name="Proc. R. Soc. B">
        <title>A non-coding region near Follistatin controls head colour polymorphism in the Gouldian finch.</title>
        <authorList>
            <person name="Toomey M.B."/>
            <person name="Marques C.I."/>
            <person name="Andrade P."/>
            <person name="Araujo P.M."/>
            <person name="Sabatino S."/>
            <person name="Gazda M.A."/>
            <person name="Afonso S."/>
            <person name="Lopes R.J."/>
            <person name="Corbo J.C."/>
            <person name="Carneiro M."/>
        </authorList>
    </citation>
    <scope>NUCLEOTIDE SEQUENCE [LARGE SCALE GENOMIC DNA]</scope>
    <source>
        <strain evidence="1">Red01</strain>
        <tissue evidence="1">Muscle</tissue>
    </source>
</reference>
<dbReference type="Proteomes" id="UP000276834">
    <property type="component" value="Unassembled WGS sequence"/>
</dbReference>
<name>A0A3L8RWS1_CHLGU</name>
<proteinExistence type="predicted"/>
<gene>
    <name evidence="1" type="ORF">DV515_00014938</name>
</gene>
<comment type="caution">
    <text evidence="1">The sequence shown here is derived from an EMBL/GenBank/DDBJ whole genome shotgun (WGS) entry which is preliminary data.</text>
</comment>
<evidence type="ECO:0000313" key="1">
    <source>
        <dbReference type="EMBL" id="RLV89353.1"/>
    </source>
</evidence>
<accession>A0A3L8RWS1</accession>
<dbReference type="EMBL" id="QUSF01000149">
    <property type="protein sequence ID" value="RLV89353.1"/>
    <property type="molecule type" value="Genomic_DNA"/>
</dbReference>
<keyword evidence="2" id="KW-1185">Reference proteome</keyword>
<dbReference type="AlphaFoldDB" id="A0A3L8RWS1"/>
<sequence length="152" mass="16510">MPSAWETPASGRANSMLRSGIRISICRGGLSCEEASWNTDRWPLLWTRKDTRPPDSNSAWRDTQKCARSLGSRVDICLPPCETLRQNKRPGSSNATPAGQCNPCARSVAEPGKSIHPDLLLPLCGKKATAVSIPAHKDKAMPSRVDKFVSIA</sequence>
<organism evidence="1 2">
    <name type="scientific">Chloebia gouldiae</name>
    <name type="common">Gouldian finch</name>
    <name type="synonym">Erythrura gouldiae</name>
    <dbReference type="NCBI Taxonomy" id="44316"/>
    <lineage>
        <taxon>Eukaryota</taxon>
        <taxon>Metazoa</taxon>
        <taxon>Chordata</taxon>
        <taxon>Craniata</taxon>
        <taxon>Vertebrata</taxon>
        <taxon>Euteleostomi</taxon>
        <taxon>Archelosauria</taxon>
        <taxon>Archosauria</taxon>
        <taxon>Dinosauria</taxon>
        <taxon>Saurischia</taxon>
        <taxon>Theropoda</taxon>
        <taxon>Coelurosauria</taxon>
        <taxon>Aves</taxon>
        <taxon>Neognathae</taxon>
        <taxon>Neoaves</taxon>
        <taxon>Telluraves</taxon>
        <taxon>Australaves</taxon>
        <taxon>Passeriformes</taxon>
        <taxon>Passeroidea</taxon>
        <taxon>Passeridae</taxon>
        <taxon>Chloebia</taxon>
    </lineage>
</organism>
<protein>
    <submittedName>
        <fullName evidence="1">Uncharacterized protein</fullName>
    </submittedName>
</protein>